<feature type="compositionally biased region" description="Basic and acidic residues" evidence="1">
    <location>
        <begin position="57"/>
        <end position="72"/>
    </location>
</feature>
<keyword evidence="3" id="KW-1185">Reference proteome</keyword>
<dbReference type="EMBL" id="ML119734">
    <property type="protein sequence ID" value="RPA76933.1"/>
    <property type="molecule type" value="Genomic_DNA"/>
</dbReference>
<accession>A0A3N4HSU9</accession>
<evidence type="ECO:0000256" key="1">
    <source>
        <dbReference type="SAM" id="MobiDB-lite"/>
    </source>
</evidence>
<sequence>MSSRGEKADKQESQKREIQEAEKRGAEADIDQEADNTVQSSQKRGRVEVTKPAARTSRGEEADIGQEGDKRSPRSRKRCPVKACPVQKPIYGIDEAKSEV</sequence>
<organism evidence="2 3">
    <name type="scientific">Ascobolus immersus RN42</name>
    <dbReference type="NCBI Taxonomy" id="1160509"/>
    <lineage>
        <taxon>Eukaryota</taxon>
        <taxon>Fungi</taxon>
        <taxon>Dikarya</taxon>
        <taxon>Ascomycota</taxon>
        <taxon>Pezizomycotina</taxon>
        <taxon>Pezizomycetes</taxon>
        <taxon>Pezizales</taxon>
        <taxon>Ascobolaceae</taxon>
        <taxon>Ascobolus</taxon>
    </lineage>
</organism>
<evidence type="ECO:0000313" key="2">
    <source>
        <dbReference type="EMBL" id="RPA76933.1"/>
    </source>
</evidence>
<proteinExistence type="predicted"/>
<feature type="region of interest" description="Disordered" evidence="1">
    <location>
        <begin position="1"/>
        <end position="81"/>
    </location>
</feature>
<dbReference type="AlphaFoldDB" id="A0A3N4HSU9"/>
<reference evidence="2 3" key="1">
    <citation type="journal article" date="2018" name="Nat. Ecol. Evol.">
        <title>Pezizomycetes genomes reveal the molecular basis of ectomycorrhizal truffle lifestyle.</title>
        <authorList>
            <person name="Murat C."/>
            <person name="Payen T."/>
            <person name="Noel B."/>
            <person name="Kuo A."/>
            <person name="Morin E."/>
            <person name="Chen J."/>
            <person name="Kohler A."/>
            <person name="Krizsan K."/>
            <person name="Balestrini R."/>
            <person name="Da Silva C."/>
            <person name="Montanini B."/>
            <person name="Hainaut M."/>
            <person name="Levati E."/>
            <person name="Barry K.W."/>
            <person name="Belfiori B."/>
            <person name="Cichocki N."/>
            <person name="Clum A."/>
            <person name="Dockter R.B."/>
            <person name="Fauchery L."/>
            <person name="Guy J."/>
            <person name="Iotti M."/>
            <person name="Le Tacon F."/>
            <person name="Lindquist E.A."/>
            <person name="Lipzen A."/>
            <person name="Malagnac F."/>
            <person name="Mello A."/>
            <person name="Molinier V."/>
            <person name="Miyauchi S."/>
            <person name="Poulain J."/>
            <person name="Riccioni C."/>
            <person name="Rubini A."/>
            <person name="Sitrit Y."/>
            <person name="Splivallo R."/>
            <person name="Traeger S."/>
            <person name="Wang M."/>
            <person name="Zifcakova L."/>
            <person name="Wipf D."/>
            <person name="Zambonelli A."/>
            <person name="Paolocci F."/>
            <person name="Nowrousian M."/>
            <person name="Ottonello S."/>
            <person name="Baldrian P."/>
            <person name="Spatafora J.W."/>
            <person name="Henrissat B."/>
            <person name="Nagy L.G."/>
            <person name="Aury J.M."/>
            <person name="Wincker P."/>
            <person name="Grigoriev I.V."/>
            <person name="Bonfante P."/>
            <person name="Martin F.M."/>
        </authorList>
    </citation>
    <scope>NUCLEOTIDE SEQUENCE [LARGE SCALE GENOMIC DNA]</scope>
    <source>
        <strain evidence="2 3">RN42</strain>
    </source>
</reference>
<protein>
    <submittedName>
        <fullName evidence="2">Uncharacterized protein</fullName>
    </submittedName>
</protein>
<gene>
    <name evidence="2" type="ORF">BJ508DRAFT_310572</name>
</gene>
<dbReference type="Proteomes" id="UP000275078">
    <property type="component" value="Unassembled WGS sequence"/>
</dbReference>
<evidence type="ECO:0000313" key="3">
    <source>
        <dbReference type="Proteomes" id="UP000275078"/>
    </source>
</evidence>
<name>A0A3N4HSU9_ASCIM</name>
<feature type="compositionally biased region" description="Basic and acidic residues" evidence="1">
    <location>
        <begin position="1"/>
        <end position="27"/>
    </location>
</feature>